<feature type="region of interest" description="Disordered" evidence="2">
    <location>
        <begin position="1"/>
        <end position="34"/>
    </location>
</feature>
<keyword evidence="5" id="KW-1185">Reference proteome</keyword>
<dbReference type="EMBL" id="CP111019">
    <property type="protein sequence ID" value="WAR12568.1"/>
    <property type="molecule type" value="Genomic_DNA"/>
</dbReference>
<evidence type="ECO:0000256" key="1">
    <source>
        <dbReference type="PROSITE-ProRule" id="PRU00024"/>
    </source>
</evidence>
<gene>
    <name evidence="4" type="ORF">MAR_026748</name>
</gene>
<reference evidence="4" key="1">
    <citation type="submission" date="2022-11" db="EMBL/GenBank/DDBJ databases">
        <title>Centuries of genome instability and evolution in soft-shell clam transmissible cancer (bioRxiv).</title>
        <authorList>
            <person name="Hart S.F.M."/>
            <person name="Yonemitsu M.A."/>
            <person name="Giersch R.M."/>
            <person name="Beal B.F."/>
            <person name="Arriagada G."/>
            <person name="Davis B.W."/>
            <person name="Ostrander E.A."/>
            <person name="Goff S.P."/>
            <person name="Metzger M.J."/>
        </authorList>
    </citation>
    <scope>NUCLEOTIDE SEQUENCE</scope>
    <source>
        <strain evidence="4">MELC-2E11</strain>
        <tissue evidence="4">Siphon/mantle</tissue>
    </source>
</reference>
<feature type="domain" description="B box-type" evidence="3">
    <location>
        <begin position="32"/>
        <end position="82"/>
    </location>
</feature>
<dbReference type="Proteomes" id="UP001164746">
    <property type="component" value="Chromosome 8"/>
</dbReference>
<accession>A0ABY7ERJ0</accession>
<dbReference type="Gene3D" id="3.30.160.60">
    <property type="entry name" value="Classic Zinc Finger"/>
    <property type="match status" value="1"/>
</dbReference>
<keyword evidence="1" id="KW-0862">Zinc</keyword>
<organism evidence="4 5">
    <name type="scientific">Mya arenaria</name>
    <name type="common">Soft-shell clam</name>
    <dbReference type="NCBI Taxonomy" id="6604"/>
    <lineage>
        <taxon>Eukaryota</taxon>
        <taxon>Metazoa</taxon>
        <taxon>Spiralia</taxon>
        <taxon>Lophotrochozoa</taxon>
        <taxon>Mollusca</taxon>
        <taxon>Bivalvia</taxon>
        <taxon>Autobranchia</taxon>
        <taxon>Heteroconchia</taxon>
        <taxon>Euheterodonta</taxon>
        <taxon>Imparidentia</taxon>
        <taxon>Neoheterodontei</taxon>
        <taxon>Myida</taxon>
        <taxon>Myoidea</taxon>
        <taxon>Myidae</taxon>
        <taxon>Mya</taxon>
    </lineage>
</organism>
<proteinExistence type="predicted"/>
<keyword evidence="1" id="KW-0863">Zinc-finger</keyword>
<dbReference type="SUPFAM" id="SSF57845">
    <property type="entry name" value="B-box zinc-binding domain"/>
    <property type="match status" value="1"/>
</dbReference>
<feature type="compositionally biased region" description="Polar residues" evidence="2">
    <location>
        <begin position="1"/>
        <end position="10"/>
    </location>
</feature>
<dbReference type="InterPro" id="IPR000315">
    <property type="entry name" value="Znf_B-box"/>
</dbReference>
<evidence type="ECO:0000313" key="4">
    <source>
        <dbReference type="EMBL" id="WAR12568.1"/>
    </source>
</evidence>
<evidence type="ECO:0000256" key="2">
    <source>
        <dbReference type="SAM" id="MobiDB-lite"/>
    </source>
</evidence>
<sequence>MAEGYQTTVHDQVGGRSVDSDQTCADDNVPGRKGKRCDPCRTNGRWNDAVVLCKTCQQHQCEDCSMNHSLNDIIVGHDLQGLEEDDQRKICIKHKQDLNIYCVDHDEMCCGLCGVMYHKQCTEVTDIKCEYIDKGDEKRIQAYRSQVKVIPEQIDIMKNEIDKLFDDFKCNVVHSTRDAVKTESKKIDEEKIVRTAITKDTDTTLATNIDDFNRIRLFTKKIRQHKNAISKQESDKHVLDFIFEFNKTLLSFIQSGDDIGSLHIEKTFTKATSGSFVRPFMLRLLASRNLKQGEDGDKEPVISGLDFLPDGRIVAVDNWNRRLIVTDQQLNNLATHLLASSPQDIVTTSDQKVAITTSSCTAVVNKREDVEVK</sequence>
<name>A0ABY7ERJ0_MYAAR</name>
<dbReference type="PROSITE" id="PS50119">
    <property type="entry name" value="ZF_BBOX"/>
    <property type="match status" value="1"/>
</dbReference>
<keyword evidence="1" id="KW-0479">Metal-binding</keyword>
<evidence type="ECO:0000259" key="3">
    <source>
        <dbReference type="PROSITE" id="PS50119"/>
    </source>
</evidence>
<evidence type="ECO:0000313" key="5">
    <source>
        <dbReference type="Proteomes" id="UP001164746"/>
    </source>
</evidence>
<protein>
    <recommendedName>
        <fullName evidence="3">B box-type domain-containing protein</fullName>
    </recommendedName>
</protein>